<evidence type="ECO:0000313" key="2">
    <source>
        <dbReference type="Proteomes" id="UP001318401"/>
    </source>
</evidence>
<organism evidence="1 2">
    <name type="scientific">Vreelandella venusta</name>
    <dbReference type="NCBI Taxonomy" id="44935"/>
    <lineage>
        <taxon>Bacteria</taxon>
        <taxon>Pseudomonadati</taxon>
        <taxon>Pseudomonadota</taxon>
        <taxon>Gammaproteobacteria</taxon>
        <taxon>Oceanospirillales</taxon>
        <taxon>Halomonadaceae</taxon>
        <taxon>Vreelandella</taxon>
    </lineage>
</organism>
<dbReference type="InterPro" id="IPR036737">
    <property type="entry name" value="OmpA-like_sf"/>
</dbReference>
<dbReference type="RefSeq" id="WP_125751329.1">
    <property type="nucleotide sequence ID" value="NZ_CP034367.1"/>
</dbReference>
<keyword evidence="2" id="KW-1185">Reference proteome</keyword>
<comment type="caution">
    <text evidence="1">The sequence shown here is derived from an EMBL/GenBank/DDBJ whole genome shotgun (WGS) entry which is preliminary data.</text>
</comment>
<sequence length="139" mass="15120">MEQYNQPRAVLSIGGGELASSSIICSAYVETFPGAQLSSADAELSTSAQPPKVSFLADFLFEFDSYAFLLSGRPEHQCVIQSAQARLQVSTILVAGEKDQIGLEEYNLRLYEQLKNAVAASKECLASNRRVEILSPESI</sequence>
<evidence type="ECO:0000313" key="1">
    <source>
        <dbReference type="EMBL" id="NPT32844.1"/>
    </source>
</evidence>
<dbReference type="SUPFAM" id="SSF103088">
    <property type="entry name" value="OmpA-like"/>
    <property type="match status" value="1"/>
</dbReference>
<dbReference type="EMBL" id="QDKN01000016">
    <property type="protein sequence ID" value="NPT32844.1"/>
    <property type="molecule type" value="Genomic_DNA"/>
</dbReference>
<dbReference type="Proteomes" id="UP001318401">
    <property type="component" value="Unassembled WGS sequence"/>
</dbReference>
<name>A0ABX2BG08_9GAMM</name>
<gene>
    <name evidence="1" type="ORF">DDR56_20085</name>
</gene>
<reference evidence="1 2" key="1">
    <citation type="submission" date="2018-04" db="EMBL/GenBank/DDBJ databases">
        <authorList>
            <person name="Li G."/>
            <person name="Du W."/>
            <person name="Bai Y."/>
        </authorList>
    </citation>
    <scope>NUCLEOTIDE SEQUENCE [LARGE SCALE GENOMIC DNA]</scope>
    <source>
        <strain evidence="1 2">YYYZ-3</strain>
    </source>
</reference>
<protein>
    <submittedName>
        <fullName evidence="1">Uncharacterized protein</fullName>
    </submittedName>
</protein>
<proteinExistence type="predicted"/>
<accession>A0ABX2BG08</accession>